<protein>
    <recommendedName>
        <fullName evidence="2">BTB domain-containing protein</fullName>
    </recommendedName>
</protein>
<dbReference type="CDD" id="cd18186">
    <property type="entry name" value="BTB_POZ_ZBTB_KLHL-like"/>
    <property type="match status" value="1"/>
</dbReference>
<gene>
    <name evidence="3" type="ORF">TWF481_003178</name>
</gene>
<dbReference type="InterPro" id="IPR011333">
    <property type="entry name" value="SKP1/BTB/POZ_sf"/>
</dbReference>
<dbReference type="AlphaFoldDB" id="A0AAV9VPJ2"/>
<evidence type="ECO:0000256" key="1">
    <source>
        <dbReference type="SAM" id="MobiDB-lite"/>
    </source>
</evidence>
<proteinExistence type="predicted"/>
<dbReference type="Gene3D" id="3.30.710.10">
    <property type="entry name" value="Potassium Channel Kv1.1, Chain A"/>
    <property type="match status" value="1"/>
</dbReference>
<feature type="region of interest" description="Disordered" evidence="1">
    <location>
        <begin position="1"/>
        <end position="32"/>
    </location>
</feature>
<reference evidence="3 4" key="1">
    <citation type="submission" date="2023-08" db="EMBL/GenBank/DDBJ databases">
        <authorList>
            <person name="Palmer J.M."/>
        </authorList>
    </citation>
    <scope>NUCLEOTIDE SEQUENCE [LARGE SCALE GENOMIC DNA]</scope>
    <source>
        <strain evidence="3 4">TWF481</strain>
    </source>
</reference>
<comment type="caution">
    <text evidence="3">The sequence shown here is derived from an EMBL/GenBank/DDBJ whole genome shotgun (WGS) entry which is preliminary data.</text>
</comment>
<dbReference type="SMART" id="SM00225">
    <property type="entry name" value="BTB"/>
    <property type="match status" value="1"/>
</dbReference>
<feature type="compositionally biased region" description="Low complexity" evidence="1">
    <location>
        <begin position="10"/>
        <end position="26"/>
    </location>
</feature>
<organism evidence="3 4">
    <name type="scientific">Arthrobotrys musiformis</name>
    <dbReference type="NCBI Taxonomy" id="47236"/>
    <lineage>
        <taxon>Eukaryota</taxon>
        <taxon>Fungi</taxon>
        <taxon>Dikarya</taxon>
        <taxon>Ascomycota</taxon>
        <taxon>Pezizomycotina</taxon>
        <taxon>Orbiliomycetes</taxon>
        <taxon>Orbiliales</taxon>
        <taxon>Orbiliaceae</taxon>
        <taxon>Arthrobotrys</taxon>
    </lineage>
</organism>
<keyword evidence="4" id="KW-1185">Reference proteome</keyword>
<dbReference type="PROSITE" id="PS50097">
    <property type="entry name" value="BTB"/>
    <property type="match status" value="1"/>
</dbReference>
<dbReference type="SUPFAM" id="SSF54695">
    <property type="entry name" value="POZ domain"/>
    <property type="match status" value="1"/>
</dbReference>
<dbReference type="PANTHER" id="PTHR47843">
    <property type="entry name" value="BTB DOMAIN-CONTAINING PROTEIN-RELATED"/>
    <property type="match status" value="1"/>
</dbReference>
<dbReference type="EMBL" id="JAVHJL010000013">
    <property type="protein sequence ID" value="KAK6495150.1"/>
    <property type="molecule type" value="Genomic_DNA"/>
</dbReference>
<evidence type="ECO:0000259" key="2">
    <source>
        <dbReference type="PROSITE" id="PS50097"/>
    </source>
</evidence>
<evidence type="ECO:0000313" key="4">
    <source>
        <dbReference type="Proteomes" id="UP001370758"/>
    </source>
</evidence>
<evidence type="ECO:0000313" key="3">
    <source>
        <dbReference type="EMBL" id="KAK6495150.1"/>
    </source>
</evidence>
<sequence>MTETKNAGVGLSPSNSSGESSPGGSSFKKTDPITSGSLTLARMLMDSEYSDVTVFAGPDEKTHFKLHRAVIRPASDFFRAACKANTFKEGATKTIHLPEILPSTFARVANWLYEQSDNYKEQERSVYTELELFQAANFLQIEPLRCQTLESFLSLYKEISTRRNLAKTDAEKTSVRISLEMVLTNFIRICELSSQSDLPLLVPIAKEILTHVLISAERIAGGLACGTFGSIFVAAIVGAQSTGSCTKCTKPGQNPLYVF</sequence>
<dbReference type="Proteomes" id="UP001370758">
    <property type="component" value="Unassembled WGS sequence"/>
</dbReference>
<feature type="domain" description="BTB" evidence="2">
    <location>
        <begin position="50"/>
        <end position="121"/>
    </location>
</feature>
<accession>A0AAV9VPJ2</accession>
<name>A0AAV9VPJ2_9PEZI</name>
<dbReference type="InterPro" id="IPR000210">
    <property type="entry name" value="BTB/POZ_dom"/>
</dbReference>
<dbReference type="Pfam" id="PF00651">
    <property type="entry name" value="BTB"/>
    <property type="match status" value="1"/>
</dbReference>